<dbReference type="GO" id="GO:0004252">
    <property type="term" value="F:serine-type endopeptidase activity"/>
    <property type="evidence" value="ECO:0007669"/>
    <property type="project" value="TreeGrafter"/>
</dbReference>
<feature type="domain" description="Peptidase S9 prolyl oligopeptidase catalytic" evidence="3">
    <location>
        <begin position="661"/>
        <end position="817"/>
    </location>
</feature>
<dbReference type="Gene3D" id="2.120.10.30">
    <property type="entry name" value="TolB, C-terminal domain"/>
    <property type="match status" value="1"/>
</dbReference>
<keyword evidence="2" id="KW-1133">Transmembrane helix</keyword>
<evidence type="ECO:0000313" key="4">
    <source>
        <dbReference type="EMBL" id="OAQ42178.1"/>
    </source>
</evidence>
<dbReference type="Proteomes" id="UP000078459">
    <property type="component" value="Unassembled WGS sequence"/>
</dbReference>
<keyword evidence="2" id="KW-0472">Membrane</keyword>
<protein>
    <submittedName>
        <fullName evidence="4">Aminoacyl peptidase</fullName>
    </submittedName>
</protein>
<organism evidence="4 5">
    <name type="scientific">Pedobacter psychrophilus</name>
    <dbReference type="NCBI Taxonomy" id="1826909"/>
    <lineage>
        <taxon>Bacteria</taxon>
        <taxon>Pseudomonadati</taxon>
        <taxon>Bacteroidota</taxon>
        <taxon>Sphingobacteriia</taxon>
        <taxon>Sphingobacteriales</taxon>
        <taxon>Sphingobacteriaceae</taxon>
        <taxon>Pedobacter</taxon>
    </lineage>
</organism>
<evidence type="ECO:0000256" key="1">
    <source>
        <dbReference type="ARBA" id="ARBA00022801"/>
    </source>
</evidence>
<dbReference type="InterPro" id="IPR001375">
    <property type="entry name" value="Peptidase_S9_cat"/>
</dbReference>
<dbReference type="OrthoDB" id="6388416at2"/>
<sequence length="818" mass="93569">MILNRIKKCVLPTLFINAIYFFGINIAFAQEQSGYQRPPESIAQIVDQSISRSVILSGRSKFMAILEEPGYPSINEIAAPFLKFAGLRVNPLNYSNNRSSFFSSLKFKELNSKDEFELQTIPKDAQIKNVTFSPDENKVAFTITTKTEIELWVGDLILKTTNRLTSFSLNDSYGTIFKWSPDSKTILAKFKSEVKLITLLSPDLSGPNVQESTGKSSPNRTYQDLLKNTNDELQFDYYLTAQLKLIYLDGQSVNYSREAIYKSFDFSPDGEFVMLSVIHKPYSYVVPIGNFPYKLEIRDKYGKLIQDFADVPLSDNLPQGFDAVITGPREFEWRSDKPQTIFWAEAQDDGDPNKRIGVRDMLYTSKATEPYVKKQKLAECYLRYQNIDWGDDQLAIVTERWWKTKAERRVFIKPGNLSYRVNLWDRYSEDSYSNPGDFVKVKNEYNKDVLLMDYNILRRTADPNNVNIFSISEGSSPIGDRPFLLQFNIKTKVTDTLFRSRAPFYEKPIYFDNKNNLIVSRETVSEPPNYFNLDYRKGKAEQLTFFKNPYPQLSNIIKQQLNYKRADKLSLTSTLYLPEGYTNTSGKLPVLMWAYPKEYKTAAAAGQVKGSPFKFSKISWASPIYWVTRGYAVMDNVDMPIVGESNDYPNDTFISQLKENAVAAVNKIVAMGIGDANKIAVGGHSYGAFMTANLLAHTNLFAAGIARSGAYNRTLTPNGFQAEERTYWQAPDLYYKMSPFSYADKIKQPLLLIHGEADDNSGTFPIQSERLYSALKGFGATTRLVYLPYEAHSYRAKESILHMLWEMDNWLEKYVKNQ</sequence>
<evidence type="ECO:0000256" key="2">
    <source>
        <dbReference type="SAM" id="Phobius"/>
    </source>
</evidence>
<dbReference type="InterPro" id="IPR011042">
    <property type="entry name" value="6-blade_b-propeller_TolB-like"/>
</dbReference>
<evidence type="ECO:0000313" key="5">
    <source>
        <dbReference type="Proteomes" id="UP000078459"/>
    </source>
</evidence>
<accession>A0A179DMR3</accession>
<dbReference type="PANTHER" id="PTHR42776">
    <property type="entry name" value="SERINE PEPTIDASE S9 FAMILY MEMBER"/>
    <property type="match status" value="1"/>
</dbReference>
<gene>
    <name evidence="4" type="ORF">A5893_03415</name>
</gene>
<keyword evidence="2" id="KW-0812">Transmembrane</keyword>
<dbReference type="RefSeq" id="WP_068821207.1">
    <property type="nucleotide sequence ID" value="NZ_LWHJ01000011.1"/>
</dbReference>
<keyword evidence="5" id="KW-1185">Reference proteome</keyword>
<reference evidence="4 5" key="2">
    <citation type="submission" date="2016-06" db="EMBL/GenBank/DDBJ databases">
        <title>Pedobacter psychrophilus sp. nov., isolated from Antarctic fragmentary rock.</title>
        <authorList>
            <person name="Svec P."/>
        </authorList>
    </citation>
    <scope>NUCLEOTIDE SEQUENCE [LARGE SCALE GENOMIC DNA]</scope>
    <source>
        <strain evidence="4 5">CCM 8644</strain>
    </source>
</reference>
<dbReference type="SUPFAM" id="SSF82171">
    <property type="entry name" value="DPP6 N-terminal domain-like"/>
    <property type="match status" value="1"/>
</dbReference>
<feature type="transmembrane region" description="Helical" evidence="2">
    <location>
        <begin position="9"/>
        <end position="28"/>
    </location>
</feature>
<evidence type="ECO:0000259" key="3">
    <source>
        <dbReference type="Pfam" id="PF00326"/>
    </source>
</evidence>
<keyword evidence="1" id="KW-0378">Hydrolase</keyword>
<reference evidence="4 5" key="1">
    <citation type="submission" date="2016-04" db="EMBL/GenBank/DDBJ databases">
        <authorList>
            <person name="Evans L.H."/>
            <person name="Alamgir A."/>
            <person name="Owens N."/>
            <person name="Weber N.D."/>
            <person name="Virtaneva K."/>
            <person name="Barbian K."/>
            <person name="Babar A."/>
            <person name="Rosenke K."/>
        </authorList>
    </citation>
    <scope>NUCLEOTIDE SEQUENCE [LARGE SCALE GENOMIC DNA]</scope>
    <source>
        <strain evidence="4 5">CCM 8644</strain>
    </source>
</reference>
<dbReference type="Gene3D" id="3.40.50.1820">
    <property type="entry name" value="alpha/beta hydrolase"/>
    <property type="match status" value="1"/>
</dbReference>
<comment type="caution">
    <text evidence="4">The sequence shown here is derived from an EMBL/GenBank/DDBJ whole genome shotgun (WGS) entry which is preliminary data.</text>
</comment>
<dbReference type="Pfam" id="PF00326">
    <property type="entry name" value="Peptidase_S9"/>
    <property type="match status" value="1"/>
</dbReference>
<dbReference type="SUPFAM" id="SSF53474">
    <property type="entry name" value="alpha/beta-Hydrolases"/>
    <property type="match status" value="1"/>
</dbReference>
<dbReference type="AlphaFoldDB" id="A0A179DMR3"/>
<proteinExistence type="predicted"/>
<dbReference type="PANTHER" id="PTHR42776:SF28">
    <property type="entry name" value="GLUTAMYL ENDOPEPTIDASE, CHLOROPLASTIC-RELATED"/>
    <property type="match status" value="1"/>
</dbReference>
<dbReference type="STRING" id="1826909.A5893_03415"/>
<dbReference type="EMBL" id="LWHJ01000011">
    <property type="protein sequence ID" value="OAQ42178.1"/>
    <property type="molecule type" value="Genomic_DNA"/>
</dbReference>
<dbReference type="InterPro" id="IPR029058">
    <property type="entry name" value="AB_hydrolase_fold"/>
</dbReference>
<dbReference type="GO" id="GO:0006508">
    <property type="term" value="P:proteolysis"/>
    <property type="evidence" value="ECO:0007669"/>
    <property type="project" value="InterPro"/>
</dbReference>
<name>A0A179DMR3_9SPHI</name>